<evidence type="ECO:0000256" key="2">
    <source>
        <dbReference type="ARBA" id="ARBA00004922"/>
    </source>
</evidence>
<dbReference type="EC" id="2.4.1.-" evidence="12"/>
<keyword evidence="11" id="KW-0325">Glycoprotein</keyword>
<dbReference type="GO" id="GO:0006493">
    <property type="term" value="P:protein O-linked glycosylation"/>
    <property type="evidence" value="ECO:0000318"/>
    <property type="project" value="GO_Central"/>
</dbReference>
<comment type="similarity">
    <text evidence="3 12">Belongs to the glycosyltransferase 31 family.</text>
</comment>
<evidence type="ECO:0000256" key="3">
    <source>
        <dbReference type="ARBA" id="ARBA00008661"/>
    </source>
</evidence>
<sequence length="395" mass="45582">MEIRGLKDSMTVDQFTAFARRKINITSKFIITACIIVVVYHLYYQLQQRAKVHILETRFATEGKTLQSIVRRDAVLQRLTPVAKQADEPPRHTSSSHQFYSNNVMLKNASTILNPHPYTFTLNIPDKCKNDNVFLLIVVTTSPANFDQRQAIRDTWGNESNVNGVIIKRVFAVGMVDNSTVQEDLEREHGVHRDIIQEDFLDSYRNLTLKAVMVWKWAFQYCSQASYVMKTDDDAFVNVHKLVNHLGQLSANASRRFVTGHVYVDTEPIRDPASKWFVTKEEYPRDTYPSYPCGCAYVISKDLTKLLFETSLVTEYLFIEDVYLGICLEKLGVDVVNSHKFWSMYVGTIPCSPQFDFIATHWVKTPEAMVTSWKALNTNCRKSFFGLWDILRDLW</sequence>
<keyword evidence="13" id="KW-1185">Reference proteome</keyword>
<feature type="transmembrane region" description="Helical" evidence="12">
    <location>
        <begin position="29"/>
        <end position="46"/>
    </location>
</feature>
<dbReference type="RefSeq" id="XP_035700352.1">
    <property type="nucleotide sequence ID" value="XM_035844459.1"/>
</dbReference>
<keyword evidence="4 12" id="KW-0328">Glycosyltransferase</keyword>
<keyword evidence="6 12" id="KW-0812">Transmembrane</keyword>
<evidence type="ECO:0000256" key="10">
    <source>
        <dbReference type="ARBA" id="ARBA00023136"/>
    </source>
</evidence>
<evidence type="ECO:0000256" key="8">
    <source>
        <dbReference type="ARBA" id="ARBA00022989"/>
    </source>
</evidence>
<proteinExistence type="inferred from homology"/>
<dbReference type="OMA" id="RIINPHE"/>
<dbReference type="KEGG" id="bfo:118432839"/>
<accession>A0A9J7NDV9</accession>
<dbReference type="InterPro" id="IPR029044">
    <property type="entry name" value="Nucleotide-diphossugar_trans"/>
</dbReference>
<reference evidence="14" key="2">
    <citation type="submission" date="2025-08" db="UniProtKB">
        <authorList>
            <consortium name="RefSeq"/>
        </authorList>
    </citation>
    <scope>IDENTIFICATION</scope>
    <source>
        <strain evidence="14">S238N-H82</strain>
        <tissue evidence="14">Testes</tissue>
    </source>
</reference>
<dbReference type="Gene3D" id="3.90.550.50">
    <property type="match status" value="1"/>
</dbReference>
<name>A0A9J7NDV9_BRAFL</name>
<dbReference type="FunFam" id="3.90.550.50:FF:000001">
    <property type="entry name" value="Hexosyltransferase"/>
    <property type="match status" value="1"/>
</dbReference>
<evidence type="ECO:0000256" key="5">
    <source>
        <dbReference type="ARBA" id="ARBA00022679"/>
    </source>
</evidence>
<keyword evidence="5" id="KW-0808">Transferase</keyword>
<organism evidence="13 14">
    <name type="scientific">Branchiostoma floridae</name>
    <name type="common">Florida lancelet</name>
    <name type="synonym">Amphioxus</name>
    <dbReference type="NCBI Taxonomy" id="7739"/>
    <lineage>
        <taxon>Eukaryota</taxon>
        <taxon>Metazoa</taxon>
        <taxon>Chordata</taxon>
        <taxon>Cephalochordata</taxon>
        <taxon>Leptocardii</taxon>
        <taxon>Amphioxiformes</taxon>
        <taxon>Branchiostomatidae</taxon>
        <taxon>Branchiostoma</taxon>
    </lineage>
</organism>
<evidence type="ECO:0000256" key="7">
    <source>
        <dbReference type="ARBA" id="ARBA00022968"/>
    </source>
</evidence>
<protein>
    <recommendedName>
        <fullName evidence="12">Hexosyltransferase</fullName>
        <ecNumber evidence="12">2.4.1.-</ecNumber>
    </recommendedName>
</protein>
<dbReference type="Proteomes" id="UP000001554">
    <property type="component" value="Chromosome 16"/>
</dbReference>
<evidence type="ECO:0000256" key="4">
    <source>
        <dbReference type="ARBA" id="ARBA00022676"/>
    </source>
</evidence>
<dbReference type="InterPro" id="IPR002659">
    <property type="entry name" value="Glyco_trans_31"/>
</dbReference>
<evidence type="ECO:0000256" key="9">
    <source>
        <dbReference type="ARBA" id="ARBA00023034"/>
    </source>
</evidence>
<evidence type="ECO:0000256" key="6">
    <source>
        <dbReference type="ARBA" id="ARBA00022692"/>
    </source>
</evidence>
<comment type="pathway">
    <text evidence="2">Protein modification; protein glycosylation.</text>
</comment>
<dbReference type="GeneID" id="118432839"/>
<dbReference type="SUPFAM" id="SSF53448">
    <property type="entry name" value="Nucleotide-diphospho-sugar transferases"/>
    <property type="match status" value="1"/>
</dbReference>
<dbReference type="GO" id="GO:0016757">
    <property type="term" value="F:glycosyltransferase activity"/>
    <property type="evidence" value="ECO:0000318"/>
    <property type="project" value="GO_Central"/>
</dbReference>
<keyword evidence="8 12" id="KW-1133">Transmembrane helix</keyword>
<dbReference type="OrthoDB" id="5957813at2759"/>
<keyword evidence="10 12" id="KW-0472">Membrane</keyword>
<dbReference type="GO" id="GO:0016758">
    <property type="term" value="F:hexosyltransferase activity"/>
    <property type="evidence" value="ECO:0007669"/>
    <property type="project" value="InterPro"/>
</dbReference>
<dbReference type="GO" id="GO:0000139">
    <property type="term" value="C:Golgi membrane"/>
    <property type="evidence" value="ECO:0000318"/>
    <property type="project" value="GO_Central"/>
</dbReference>
<keyword evidence="7 12" id="KW-0735">Signal-anchor</keyword>
<dbReference type="PANTHER" id="PTHR11214">
    <property type="entry name" value="BETA-1,3-N-ACETYLGLUCOSAMINYLTRANSFERASE"/>
    <property type="match status" value="1"/>
</dbReference>
<evidence type="ECO:0000313" key="13">
    <source>
        <dbReference type="Proteomes" id="UP000001554"/>
    </source>
</evidence>
<keyword evidence="9 12" id="KW-0333">Golgi apparatus</keyword>
<evidence type="ECO:0000313" key="14">
    <source>
        <dbReference type="RefSeq" id="XP_035700352.1"/>
    </source>
</evidence>
<evidence type="ECO:0000256" key="12">
    <source>
        <dbReference type="RuleBase" id="RU363063"/>
    </source>
</evidence>
<dbReference type="PANTHER" id="PTHR11214:SF283">
    <property type="entry name" value="N-ACETYLLACTOSAMINIDE BETA-1,3-N-ACETYLGLUCOSAMINYLTRANSFERASE 4-LIKE"/>
    <property type="match status" value="1"/>
</dbReference>
<dbReference type="AlphaFoldDB" id="A0A9J7NDV9"/>
<evidence type="ECO:0000256" key="1">
    <source>
        <dbReference type="ARBA" id="ARBA00004323"/>
    </source>
</evidence>
<reference evidence="13" key="1">
    <citation type="journal article" date="2020" name="Nat. Ecol. Evol.">
        <title>Deeply conserved synteny resolves early events in vertebrate evolution.</title>
        <authorList>
            <person name="Simakov O."/>
            <person name="Marletaz F."/>
            <person name="Yue J.X."/>
            <person name="O'Connell B."/>
            <person name="Jenkins J."/>
            <person name="Brandt A."/>
            <person name="Calef R."/>
            <person name="Tung C.H."/>
            <person name="Huang T.K."/>
            <person name="Schmutz J."/>
            <person name="Satoh N."/>
            <person name="Yu J.K."/>
            <person name="Putnam N.H."/>
            <person name="Green R.E."/>
            <person name="Rokhsar D.S."/>
        </authorList>
    </citation>
    <scope>NUCLEOTIDE SEQUENCE [LARGE SCALE GENOMIC DNA]</scope>
    <source>
        <strain evidence="13">S238N-H82</strain>
    </source>
</reference>
<evidence type="ECO:0000256" key="11">
    <source>
        <dbReference type="ARBA" id="ARBA00023180"/>
    </source>
</evidence>
<comment type="subcellular location">
    <subcellularLocation>
        <location evidence="1 12">Golgi apparatus membrane</location>
        <topology evidence="1 12">Single-pass type II membrane protein</topology>
    </subcellularLocation>
</comment>
<gene>
    <name evidence="14" type="primary">LOC118432839</name>
</gene>
<dbReference type="Pfam" id="PF01762">
    <property type="entry name" value="Galactosyl_T"/>
    <property type="match status" value="1"/>
</dbReference>